<dbReference type="GO" id="GO:0016787">
    <property type="term" value="F:hydrolase activity"/>
    <property type="evidence" value="ECO:0007669"/>
    <property type="project" value="UniProtKB-KW"/>
</dbReference>
<organism evidence="2 3">
    <name type="scientific">Sharpea azabuensis</name>
    <dbReference type="NCBI Taxonomy" id="322505"/>
    <lineage>
        <taxon>Bacteria</taxon>
        <taxon>Bacillati</taxon>
        <taxon>Bacillota</taxon>
        <taxon>Erysipelotrichia</taxon>
        <taxon>Erysipelotrichales</taxon>
        <taxon>Coprobacillaceae</taxon>
        <taxon>Sharpea</taxon>
    </lineage>
</organism>
<evidence type="ECO:0000313" key="2">
    <source>
        <dbReference type="EMBL" id="SEI99243.1"/>
    </source>
</evidence>
<dbReference type="Gene3D" id="3.40.50.1000">
    <property type="entry name" value="HAD superfamily/HAD-like"/>
    <property type="match status" value="1"/>
</dbReference>
<keyword evidence="1" id="KW-0472">Membrane</keyword>
<dbReference type="OrthoDB" id="9794212at2"/>
<proteinExistence type="predicted"/>
<keyword evidence="1" id="KW-1133">Transmembrane helix</keyword>
<sequence length="206" mass="23980">MKSVKCAFFDFDNTIAKGDTIYKLLAYTIKKHPLSIFRFLLTMIYGIGYILHLVSKEKLKETILFPLDLFTSEELRTFYQEKVVPSYYPHMVKELKKRKDEGCLVFLVTASQEAYMRFNKLPIDILMGTQTEIINGEYTSHIIGKNCKDAHKVDRINDYLKKNNLAIDYEHSYGYSDSTSDIPMLKLVKNRIRISKKDGSMSPFVF</sequence>
<dbReference type="Pfam" id="PF12710">
    <property type="entry name" value="HAD"/>
    <property type="match status" value="1"/>
</dbReference>
<dbReference type="eggNOG" id="COG0560">
    <property type="taxonomic scope" value="Bacteria"/>
</dbReference>
<dbReference type="Gene3D" id="1.20.1440.100">
    <property type="entry name" value="SG protein - dephosphorylation function"/>
    <property type="match status" value="1"/>
</dbReference>
<name>A0A1H6V3S4_9FIRM</name>
<gene>
    <name evidence="2" type="ORF">SAMN04487834_104216</name>
</gene>
<feature type="transmembrane region" description="Helical" evidence="1">
    <location>
        <begin position="36"/>
        <end position="54"/>
    </location>
</feature>
<dbReference type="AlphaFoldDB" id="A0A1H6V3S4"/>
<evidence type="ECO:0000313" key="3">
    <source>
        <dbReference type="Proteomes" id="UP000183028"/>
    </source>
</evidence>
<reference evidence="3" key="1">
    <citation type="submission" date="2016-10" db="EMBL/GenBank/DDBJ databases">
        <authorList>
            <person name="Varghese N."/>
        </authorList>
    </citation>
    <scope>NUCLEOTIDE SEQUENCE [LARGE SCALE GENOMIC DNA]</scope>
    <source>
        <strain evidence="3">DSM 20406</strain>
    </source>
</reference>
<dbReference type="EMBL" id="FNYK01000042">
    <property type="protein sequence ID" value="SEI99243.1"/>
    <property type="molecule type" value="Genomic_DNA"/>
</dbReference>
<dbReference type="Proteomes" id="UP000183028">
    <property type="component" value="Unassembled WGS sequence"/>
</dbReference>
<dbReference type="STRING" id="322505.SAMN04487836_13112"/>
<dbReference type="SUPFAM" id="SSF56784">
    <property type="entry name" value="HAD-like"/>
    <property type="match status" value="1"/>
</dbReference>
<keyword evidence="1" id="KW-0812">Transmembrane</keyword>
<dbReference type="NCBIfam" id="TIGR01488">
    <property type="entry name" value="HAD-SF-IB"/>
    <property type="match status" value="1"/>
</dbReference>
<dbReference type="NCBIfam" id="TIGR01490">
    <property type="entry name" value="HAD-SF-IB-hyp1"/>
    <property type="match status" value="1"/>
</dbReference>
<accession>A0A1H6V3S4</accession>
<dbReference type="InterPro" id="IPR036412">
    <property type="entry name" value="HAD-like_sf"/>
</dbReference>
<keyword evidence="3" id="KW-1185">Reference proteome</keyword>
<dbReference type="InterPro" id="IPR006385">
    <property type="entry name" value="HAD_hydro_SerB1"/>
</dbReference>
<evidence type="ECO:0000256" key="1">
    <source>
        <dbReference type="SAM" id="Phobius"/>
    </source>
</evidence>
<dbReference type="InterPro" id="IPR023214">
    <property type="entry name" value="HAD_sf"/>
</dbReference>
<protein>
    <submittedName>
        <fullName evidence="2">HAD-superfamily subfamily IB hydrolase, TIGR01490</fullName>
    </submittedName>
</protein>
<keyword evidence="2" id="KW-0378">Hydrolase</keyword>
<dbReference type="RefSeq" id="WP_074732397.1">
    <property type="nucleotide sequence ID" value="NZ_CACVTN010000059.1"/>
</dbReference>